<keyword evidence="4" id="KW-1185">Reference proteome</keyword>
<feature type="region of interest" description="Disordered" evidence="1">
    <location>
        <begin position="71"/>
        <end position="91"/>
    </location>
</feature>
<feature type="chain" id="PRO_5045831811" evidence="2">
    <location>
        <begin position="21"/>
        <end position="91"/>
    </location>
</feature>
<feature type="signal peptide" evidence="2">
    <location>
        <begin position="1"/>
        <end position="20"/>
    </location>
</feature>
<evidence type="ECO:0000313" key="4">
    <source>
        <dbReference type="Proteomes" id="UP001156905"/>
    </source>
</evidence>
<keyword evidence="2" id="KW-0732">Signal</keyword>
<evidence type="ECO:0000313" key="3">
    <source>
        <dbReference type="EMBL" id="GLR84834.1"/>
    </source>
</evidence>
<accession>A0ABQ6ARG2</accession>
<comment type="caution">
    <text evidence="3">The sequence shown here is derived from an EMBL/GenBank/DDBJ whole genome shotgun (WGS) entry which is preliminary data.</text>
</comment>
<dbReference type="EMBL" id="BSOW01000004">
    <property type="protein sequence ID" value="GLR84834.1"/>
    <property type="molecule type" value="Genomic_DNA"/>
</dbReference>
<evidence type="ECO:0000256" key="2">
    <source>
        <dbReference type="SAM" id="SignalP"/>
    </source>
</evidence>
<evidence type="ECO:0000256" key="1">
    <source>
        <dbReference type="SAM" id="MobiDB-lite"/>
    </source>
</evidence>
<feature type="compositionally biased region" description="Polar residues" evidence="1">
    <location>
        <begin position="72"/>
        <end position="83"/>
    </location>
</feature>
<dbReference type="RefSeq" id="WP_284263033.1">
    <property type="nucleotide sequence ID" value="NZ_BSOW01000004.1"/>
</dbReference>
<gene>
    <name evidence="3" type="ORF">GCM10007857_15440</name>
</gene>
<proteinExistence type="predicted"/>
<sequence>MIKGFVVSAALLALAPDAMAAEPQPGLFRRASCTVVRYYVAKYSAAAAETWARSHGATDAEIETARRCLANAPTQAKTPQTAPVTAGWAGQ</sequence>
<reference evidence="4" key="1">
    <citation type="journal article" date="2019" name="Int. J. Syst. Evol. Microbiol.">
        <title>The Global Catalogue of Microorganisms (GCM) 10K type strain sequencing project: providing services to taxonomists for standard genome sequencing and annotation.</title>
        <authorList>
            <consortium name="The Broad Institute Genomics Platform"/>
            <consortium name="The Broad Institute Genome Sequencing Center for Infectious Disease"/>
            <person name="Wu L."/>
            <person name="Ma J."/>
        </authorList>
    </citation>
    <scope>NUCLEOTIDE SEQUENCE [LARGE SCALE GENOMIC DNA]</scope>
    <source>
        <strain evidence="4">NBRC 102520</strain>
    </source>
</reference>
<dbReference type="Proteomes" id="UP001156905">
    <property type="component" value="Unassembled WGS sequence"/>
</dbReference>
<name>A0ABQ6ARG2_9BRAD</name>
<organism evidence="3 4">
    <name type="scientific">Bradyrhizobium iriomotense</name>
    <dbReference type="NCBI Taxonomy" id="441950"/>
    <lineage>
        <taxon>Bacteria</taxon>
        <taxon>Pseudomonadati</taxon>
        <taxon>Pseudomonadota</taxon>
        <taxon>Alphaproteobacteria</taxon>
        <taxon>Hyphomicrobiales</taxon>
        <taxon>Nitrobacteraceae</taxon>
        <taxon>Bradyrhizobium</taxon>
    </lineage>
</organism>
<protein>
    <submittedName>
        <fullName evidence="3">Uncharacterized protein</fullName>
    </submittedName>
</protein>